<evidence type="ECO:0000256" key="2">
    <source>
        <dbReference type="SAM" id="Phobius"/>
    </source>
</evidence>
<keyword evidence="4" id="KW-1185">Reference proteome</keyword>
<keyword evidence="2" id="KW-1133">Transmembrane helix</keyword>
<keyword evidence="2" id="KW-0472">Membrane</keyword>
<feature type="transmembrane region" description="Helical" evidence="2">
    <location>
        <begin position="14"/>
        <end position="37"/>
    </location>
</feature>
<dbReference type="InterPro" id="IPR050222">
    <property type="entry name" value="MATE_MdtK"/>
</dbReference>
<dbReference type="AlphaFoldDB" id="A0A317CP76"/>
<feature type="transmembrane region" description="Helical" evidence="2">
    <location>
        <begin position="186"/>
        <end position="211"/>
    </location>
</feature>
<evidence type="ECO:0000313" key="3">
    <source>
        <dbReference type="EMBL" id="PWR00446.1"/>
    </source>
</evidence>
<dbReference type="GO" id="GO:0042910">
    <property type="term" value="F:xenobiotic transmembrane transporter activity"/>
    <property type="evidence" value="ECO:0007669"/>
    <property type="project" value="InterPro"/>
</dbReference>
<dbReference type="OrthoDB" id="9780160at2"/>
<evidence type="ECO:0000256" key="1">
    <source>
        <dbReference type="ARBA" id="ARBA00022448"/>
    </source>
</evidence>
<dbReference type="PANTHER" id="PTHR43298">
    <property type="entry name" value="MULTIDRUG RESISTANCE PROTEIN NORM-RELATED"/>
    <property type="match status" value="1"/>
</dbReference>
<feature type="transmembrane region" description="Helical" evidence="2">
    <location>
        <begin position="82"/>
        <end position="105"/>
    </location>
</feature>
<organism evidence="3 4">
    <name type="scientific">Leucothrix pacifica</name>
    <dbReference type="NCBI Taxonomy" id="1247513"/>
    <lineage>
        <taxon>Bacteria</taxon>
        <taxon>Pseudomonadati</taxon>
        <taxon>Pseudomonadota</taxon>
        <taxon>Gammaproteobacteria</taxon>
        <taxon>Thiotrichales</taxon>
        <taxon>Thiotrichaceae</taxon>
        <taxon>Leucothrix</taxon>
    </lineage>
</organism>
<feature type="transmembrane region" description="Helical" evidence="2">
    <location>
        <begin position="44"/>
        <end position="62"/>
    </location>
</feature>
<dbReference type="GO" id="GO:0005886">
    <property type="term" value="C:plasma membrane"/>
    <property type="evidence" value="ECO:0007669"/>
    <property type="project" value="TreeGrafter"/>
</dbReference>
<comment type="caution">
    <text evidence="3">The sequence shown here is derived from an EMBL/GenBank/DDBJ whole genome shotgun (WGS) entry which is preliminary data.</text>
</comment>
<feature type="transmembrane region" description="Helical" evidence="2">
    <location>
        <begin position="117"/>
        <end position="135"/>
    </location>
</feature>
<dbReference type="PANTHER" id="PTHR43298:SF2">
    <property type="entry name" value="FMN_FAD EXPORTER YEEO-RELATED"/>
    <property type="match status" value="1"/>
</dbReference>
<feature type="transmembrane region" description="Helical" evidence="2">
    <location>
        <begin position="271"/>
        <end position="292"/>
    </location>
</feature>
<dbReference type="Pfam" id="PF01554">
    <property type="entry name" value="MatE"/>
    <property type="match status" value="2"/>
</dbReference>
<evidence type="ECO:0008006" key="5">
    <source>
        <dbReference type="Google" id="ProtNLM"/>
    </source>
</evidence>
<gene>
    <name evidence="3" type="ORF">DKW60_01070</name>
</gene>
<sequence>MTQDVPGRQQVFTLAWPIAMNAVLLQLILVIDTVLVTPLGEESLAAMGLAAGLGIVFILTYAEPLIYSIAETEPMAAKSFGYLKVFSVVLIGVALSQNITVYFNATGNSKLPFYANLFELPVNVVVSYILIHGLLGLPALGLIGAALGSAVAVLCRTLFLLAFYAKQYMQPNEAIQRLTGHDVKYHLKYATPIAGTFVSAVLASSVCMLIYARLGINQFAALTLITPWIKVAGHLSTAWAQATSIIVGQLLGNKRWELLDSFISKAWRASFIISIVISLAYLSMFFLFEWIYPELQPETLSTLWQFMPILVLVPFIRTSNTICGNVMRAGGDANHIFWIHALTQWLIIVPLSALLVLYQEMSAVWVFALILLEELIKGVPFHVRMHGGQWKKSLA</sequence>
<keyword evidence="2" id="KW-0812">Transmembrane</keyword>
<dbReference type="Proteomes" id="UP000245539">
    <property type="component" value="Unassembled WGS sequence"/>
</dbReference>
<dbReference type="RefSeq" id="WP_109835817.1">
    <property type="nucleotide sequence ID" value="NZ_QGKM01000003.1"/>
</dbReference>
<keyword evidence="1" id="KW-0813">Transport</keyword>
<feature type="transmembrane region" description="Helical" evidence="2">
    <location>
        <begin position="141"/>
        <end position="165"/>
    </location>
</feature>
<dbReference type="GO" id="GO:0015297">
    <property type="term" value="F:antiporter activity"/>
    <property type="evidence" value="ECO:0007669"/>
    <property type="project" value="InterPro"/>
</dbReference>
<dbReference type="EMBL" id="QGKM01000003">
    <property type="protein sequence ID" value="PWR00446.1"/>
    <property type="molecule type" value="Genomic_DNA"/>
</dbReference>
<feature type="transmembrane region" description="Helical" evidence="2">
    <location>
        <begin position="336"/>
        <end position="358"/>
    </location>
</feature>
<evidence type="ECO:0000313" key="4">
    <source>
        <dbReference type="Proteomes" id="UP000245539"/>
    </source>
</evidence>
<accession>A0A317CP76</accession>
<protein>
    <recommendedName>
        <fullName evidence="5">MATE family efflux transporter</fullName>
    </recommendedName>
</protein>
<name>A0A317CP76_9GAMM</name>
<reference evidence="3 4" key="1">
    <citation type="submission" date="2018-05" db="EMBL/GenBank/DDBJ databases">
        <title>Leucothrix arctica sp. nov., isolated from Arctic seawater.</title>
        <authorList>
            <person name="Choi A."/>
            <person name="Baek K."/>
        </authorList>
    </citation>
    <scope>NUCLEOTIDE SEQUENCE [LARGE SCALE GENOMIC DNA]</scope>
    <source>
        <strain evidence="3 4">JCM 18388</strain>
    </source>
</reference>
<proteinExistence type="predicted"/>
<feature type="transmembrane region" description="Helical" evidence="2">
    <location>
        <begin position="304"/>
        <end position="324"/>
    </location>
</feature>
<dbReference type="InterPro" id="IPR002528">
    <property type="entry name" value="MATE_fam"/>
</dbReference>